<keyword evidence="3" id="KW-1185">Reference proteome</keyword>
<keyword evidence="1" id="KW-0175">Coiled coil</keyword>
<dbReference type="AlphaFoldDB" id="A0AAJ4DM85"/>
<evidence type="ECO:0000256" key="1">
    <source>
        <dbReference type="SAM" id="Coils"/>
    </source>
</evidence>
<gene>
    <name evidence="2" type="ORF">FJR47_02155</name>
</gene>
<proteinExistence type="predicted"/>
<protein>
    <submittedName>
        <fullName evidence="2">Uncharacterized protein</fullName>
    </submittedName>
</protein>
<dbReference type="KEGG" id="suln:FJR47_02155"/>
<feature type="coiled-coil region" evidence="1">
    <location>
        <begin position="78"/>
        <end position="144"/>
    </location>
</feature>
<dbReference type="Proteomes" id="UP000326061">
    <property type="component" value="Chromosome"/>
</dbReference>
<organism evidence="2 3">
    <name type="scientific">Sulfurimonas xiamenensis</name>
    <dbReference type="NCBI Taxonomy" id="2590021"/>
    <lineage>
        <taxon>Bacteria</taxon>
        <taxon>Pseudomonadati</taxon>
        <taxon>Campylobacterota</taxon>
        <taxon>Epsilonproteobacteria</taxon>
        <taxon>Campylobacterales</taxon>
        <taxon>Sulfurimonadaceae</taxon>
        <taxon>Sulfurimonas</taxon>
    </lineage>
</organism>
<evidence type="ECO:0000313" key="3">
    <source>
        <dbReference type="Proteomes" id="UP000326061"/>
    </source>
</evidence>
<sequence>MRLTANEYCNYFKISKEVLNSKIKANKLDYIIEDDQIYILVTKNFLDEKNDNNYEKEKVVLKQINQIIRPKTTVATVLALYQKENNFLKSKVAQLEAKIDKLIDDKEQMLRAERDKIEQIYSLKDAQLKNILELVERKMTLEREQTTIHEIESFNHQDETKSSLNLKTVELKEYLKSLNLKSFQKKIIKKRFLNAYNNDIRVIHKDGKLYLDFSKYDYSDLLAY</sequence>
<accession>A0AAJ4DM85</accession>
<dbReference type="RefSeq" id="WP_152298839.1">
    <property type="nucleotide sequence ID" value="NZ_CP041166.1"/>
</dbReference>
<evidence type="ECO:0000313" key="2">
    <source>
        <dbReference type="EMBL" id="QFR42775.1"/>
    </source>
</evidence>
<reference evidence="3" key="1">
    <citation type="submission" date="2019-06" db="EMBL/GenBank/DDBJ databases">
        <title>Sulfurimonas gotlandica sp. nov., a chemoautotrophic and psychrotolerant epsilonproteobacterium isolated from a pelagic redoxcline, and an emended description of the genus Sulfurimonas.</title>
        <authorList>
            <person name="Wang S."/>
            <person name="Jiang L."/>
            <person name="Shao Z."/>
        </authorList>
    </citation>
    <scope>NUCLEOTIDE SEQUENCE [LARGE SCALE GENOMIC DNA]</scope>
    <source>
        <strain evidence="3">1-1N</strain>
    </source>
</reference>
<name>A0AAJ4DM85_9BACT</name>
<dbReference type="EMBL" id="CP041166">
    <property type="protein sequence ID" value="QFR42775.1"/>
    <property type="molecule type" value="Genomic_DNA"/>
</dbReference>